<evidence type="ECO:0000256" key="1">
    <source>
        <dbReference type="ARBA" id="ARBA00022741"/>
    </source>
</evidence>
<dbReference type="GO" id="GO:0005524">
    <property type="term" value="F:ATP binding"/>
    <property type="evidence" value="ECO:0007669"/>
    <property type="project" value="UniProtKB-KW"/>
</dbReference>
<dbReference type="STRING" id="544711.F0U9P4"/>
<organism evidence="5">
    <name type="scientific">Ajellomyces capsulatus (strain H88)</name>
    <name type="common">Darling's disease fungus</name>
    <name type="synonym">Histoplasma capsulatum</name>
    <dbReference type="NCBI Taxonomy" id="544711"/>
    <lineage>
        <taxon>Eukaryota</taxon>
        <taxon>Fungi</taxon>
        <taxon>Dikarya</taxon>
        <taxon>Ascomycota</taxon>
        <taxon>Pezizomycotina</taxon>
        <taxon>Eurotiomycetes</taxon>
        <taxon>Eurotiomycetidae</taxon>
        <taxon>Onygenales</taxon>
        <taxon>Ajellomycetaceae</taxon>
        <taxon>Histoplasma</taxon>
    </lineage>
</organism>
<evidence type="ECO:0000313" key="5">
    <source>
        <dbReference type="Proteomes" id="UP000008142"/>
    </source>
</evidence>
<proteinExistence type="predicted"/>
<evidence type="ECO:0000256" key="2">
    <source>
        <dbReference type="ARBA" id="ARBA00022840"/>
    </source>
</evidence>
<dbReference type="Pfam" id="PF25426">
    <property type="entry name" value="AAA_lid_BCS1"/>
    <property type="match status" value="1"/>
</dbReference>
<dbReference type="EMBL" id="DS990636">
    <property type="protein sequence ID" value="EGC41933.1"/>
    <property type="molecule type" value="Genomic_DNA"/>
</dbReference>
<evidence type="ECO:0000259" key="3">
    <source>
        <dbReference type="Pfam" id="PF25426"/>
    </source>
</evidence>
<dbReference type="AlphaFoldDB" id="F0U9P4"/>
<dbReference type="VEuPathDB" id="FungiDB:I7I53_07026"/>
<protein>
    <recommendedName>
        <fullName evidence="3">Mitochondrial chaperone BCS1-like ATPase lid domain-containing protein</fullName>
    </recommendedName>
</protein>
<name>F0U9P4_AJEC8</name>
<dbReference type="Proteomes" id="UP000008142">
    <property type="component" value="Unassembled WGS sequence"/>
</dbReference>
<keyword evidence="1" id="KW-0547">Nucleotide-binding</keyword>
<evidence type="ECO:0000313" key="4">
    <source>
        <dbReference type="EMBL" id="EGC41933.1"/>
    </source>
</evidence>
<gene>
    <name evidence="4" type="ORF">HCEG_01295</name>
</gene>
<dbReference type="InterPro" id="IPR057495">
    <property type="entry name" value="AAA_lid_BCS1"/>
</dbReference>
<keyword evidence="2" id="KW-0067">ATP-binding</keyword>
<accession>F0U9P4</accession>
<dbReference type="HOGENOM" id="CLU_1124252_0_0_1"/>
<feature type="domain" description="Mitochondrial chaperone BCS1-like ATPase lid" evidence="3">
    <location>
        <begin position="160"/>
        <end position="207"/>
    </location>
</feature>
<reference evidence="5" key="1">
    <citation type="submission" date="2008-07" db="EMBL/GenBank/DDBJ databases">
        <title>Annotation of Ajellomyces capsulatus strain H88.</title>
        <authorList>
            <person name="Champion M."/>
            <person name="Cuomo C."/>
            <person name="Ma L.-J."/>
            <person name="Henn M.R."/>
            <person name="Sil A."/>
            <person name="Goldman B."/>
            <person name="Young S.K."/>
            <person name="Kodira C.D."/>
            <person name="Zeng Q."/>
            <person name="Koehrsen M."/>
            <person name="Alvarado L."/>
            <person name="Berlin A."/>
            <person name="Borenstein D."/>
            <person name="Chen Z."/>
            <person name="Engels R."/>
            <person name="Freedman E."/>
            <person name="Gellesch M."/>
            <person name="Goldberg J."/>
            <person name="Griggs A."/>
            <person name="Gujja S."/>
            <person name="Heiman D."/>
            <person name="Hepburn T."/>
            <person name="Howarth C."/>
            <person name="Jen D."/>
            <person name="Larson L."/>
            <person name="Lewis B."/>
            <person name="Mehta T."/>
            <person name="Park D."/>
            <person name="Pearson M."/>
            <person name="Roberts A."/>
            <person name="Saif S."/>
            <person name="Shea T."/>
            <person name="Shenoy N."/>
            <person name="Sisk P."/>
            <person name="Stolte C."/>
            <person name="Sykes S."/>
            <person name="Walk T."/>
            <person name="White J."/>
            <person name="Yandava C."/>
            <person name="Klein B."/>
            <person name="McEwen J.G."/>
            <person name="Puccia R."/>
            <person name="Goldman G.H."/>
            <person name="Felipe M.S."/>
            <person name="Nino-Vega G."/>
            <person name="San-Blas G."/>
            <person name="Taylor J."/>
            <person name="Mendoza L."/>
            <person name="Galagan J."/>
            <person name="Nusbaum C."/>
            <person name="Birren B."/>
        </authorList>
    </citation>
    <scope>NUCLEOTIDE SEQUENCE [LARGE SCALE GENOMIC DNA]</scope>
    <source>
        <strain evidence="5">H88</strain>
    </source>
</reference>
<sequence>MVSSGSLRVFDVLRELNRRRTIPSSYQKILEERLIITLKPLATRLERSKTRRPKEEYQERYKEKKAQKVYSEILEDYPHIFIPFILAIQFTCLFAKSKKQRIISRGISFGDSFHRMGDAIEKSQLREWEKSNSSHNTTDCVSIEIHPQQPHNSTFHLREFDDETIERLAGEFAAKVPDQVFSPAEILLSFLLERKQSPTDAVADVEDWVAKASKERGKVNNYARERAILNPTDSFEDIVESTQAHNA</sequence>
<dbReference type="OrthoDB" id="4185683at2759"/>